<keyword evidence="1" id="KW-1133">Transmembrane helix</keyword>
<feature type="transmembrane region" description="Helical" evidence="1">
    <location>
        <begin position="133"/>
        <end position="154"/>
    </location>
</feature>
<feature type="transmembrane region" description="Helical" evidence="1">
    <location>
        <begin position="63"/>
        <end position="81"/>
    </location>
</feature>
<protein>
    <recommendedName>
        <fullName evidence="4">Transmembrane protein</fullName>
    </recommendedName>
</protein>
<feature type="transmembrane region" description="Helical" evidence="1">
    <location>
        <begin position="42"/>
        <end position="58"/>
    </location>
</feature>
<evidence type="ECO:0000256" key="1">
    <source>
        <dbReference type="SAM" id="Phobius"/>
    </source>
</evidence>
<evidence type="ECO:0008006" key="4">
    <source>
        <dbReference type="Google" id="ProtNLM"/>
    </source>
</evidence>
<name>A0A0R0B5U5_9GAMM</name>
<evidence type="ECO:0000313" key="2">
    <source>
        <dbReference type="EMBL" id="KRG52635.1"/>
    </source>
</evidence>
<gene>
    <name evidence="2" type="ORF">ARC23_05790</name>
</gene>
<evidence type="ECO:0000313" key="3">
    <source>
        <dbReference type="Proteomes" id="UP000051757"/>
    </source>
</evidence>
<keyword evidence="1" id="KW-0812">Transmembrane</keyword>
<dbReference type="Proteomes" id="UP000051757">
    <property type="component" value="Unassembled WGS sequence"/>
</dbReference>
<keyword evidence="1" id="KW-0472">Membrane</keyword>
<accession>A0A0R0B5U5</accession>
<comment type="caution">
    <text evidence="2">The sequence shown here is derived from an EMBL/GenBank/DDBJ whole genome shotgun (WGS) entry which is preliminary data.</text>
</comment>
<dbReference type="EMBL" id="LLXV01000014">
    <property type="protein sequence ID" value="KRG52635.1"/>
    <property type="molecule type" value="Genomic_DNA"/>
</dbReference>
<dbReference type="AlphaFoldDB" id="A0A0R0B5U5"/>
<keyword evidence="3" id="KW-1185">Reference proteome</keyword>
<reference evidence="2 3" key="1">
    <citation type="journal article" date="2016" name="Front. Microbiol.">
        <title>Genome Sequence of Type Strains of Genus Stenotrophomonas.</title>
        <authorList>
            <person name="Patil P.P."/>
            <person name="Midha S."/>
            <person name="Kumar S."/>
            <person name="Patil P.B."/>
        </authorList>
    </citation>
    <scope>NUCLEOTIDE SEQUENCE [LARGE SCALE GENOMIC DNA]</scope>
    <source>
        <strain evidence="2 3">LMG 978</strain>
    </source>
</reference>
<proteinExistence type="predicted"/>
<organism evidence="2 3">
    <name type="scientific">Stenotrophomonas beteli</name>
    <dbReference type="NCBI Taxonomy" id="3384461"/>
    <lineage>
        <taxon>Bacteria</taxon>
        <taxon>Pseudomonadati</taxon>
        <taxon>Pseudomonadota</taxon>
        <taxon>Gammaproteobacteria</taxon>
        <taxon>Lysobacterales</taxon>
        <taxon>Lysobacteraceae</taxon>
        <taxon>Stenotrophomonas</taxon>
        <taxon>Stenotrophomonas maltophilia group</taxon>
    </lineage>
</organism>
<sequence length="168" mass="18595">MSVIVVAGVYALWLAAGSLDFHFHRRTHLPQTSGMDESALHGVQLVLIGSGVLAWLLLENTWLLATLLAVLVIAHAVAGYFDTVSADGRRRISPAEQHVHSVLDAAPWVLLAWVGWHAQPRWSLTVAPAVPEVWWLVLLPALGVVVLPWLWELLQCVRAGRRRRQESA</sequence>
<dbReference type="OrthoDB" id="6028296at2"/>